<protein>
    <submittedName>
        <fullName evidence="7">Ammonium Transporter Family</fullName>
    </submittedName>
</protein>
<keyword evidence="3 5" id="KW-1133">Transmembrane helix</keyword>
<feature type="transmembrane region" description="Helical" evidence="5">
    <location>
        <begin position="20"/>
        <end position="44"/>
    </location>
</feature>
<evidence type="ECO:0000313" key="7">
    <source>
        <dbReference type="EMBL" id="RWX44247.1"/>
    </source>
</evidence>
<proteinExistence type="predicted"/>
<evidence type="ECO:0000256" key="2">
    <source>
        <dbReference type="ARBA" id="ARBA00022692"/>
    </source>
</evidence>
<dbReference type="EMBL" id="MTKQ01000334">
    <property type="protein sequence ID" value="RWX44247.1"/>
    <property type="molecule type" value="Genomic_DNA"/>
</dbReference>
<comment type="subcellular location">
    <subcellularLocation>
        <location evidence="1">Membrane</location>
        <topology evidence="1">Multi-pass membrane protein</topology>
    </subcellularLocation>
</comment>
<dbReference type="GO" id="GO:0016020">
    <property type="term" value="C:membrane"/>
    <property type="evidence" value="ECO:0007669"/>
    <property type="project" value="UniProtKB-SubCell"/>
</dbReference>
<dbReference type="Pfam" id="PF00909">
    <property type="entry name" value="Ammonium_transp"/>
    <property type="match status" value="1"/>
</dbReference>
<dbReference type="InterPro" id="IPR029020">
    <property type="entry name" value="Ammonium/urea_transptr"/>
</dbReference>
<evidence type="ECO:0000256" key="3">
    <source>
        <dbReference type="ARBA" id="ARBA00022989"/>
    </source>
</evidence>
<sequence>FASTAINPDGADGLFFGGAGLVFIQIAGVLATFVYSGVLTYGILKLTEKLTGFRVSEDDEAMGLDLSQHDEVGYNL</sequence>
<evidence type="ECO:0000256" key="1">
    <source>
        <dbReference type="ARBA" id="ARBA00004141"/>
    </source>
</evidence>
<dbReference type="GO" id="GO:0008519">
    <property type="term" value="F:ammonium channel activity"/>
    <property type="evidence" value="ECO:0007669"/>
    <property type="project" value="InterPro"/>
</dbReference>
<evidence type="ECO:0000313" key="8">
    <source>
        <dbReference type="Proteomes" id="UP000286862"/>
    </source>
</evidence>
<dbReference type="Proteomes" id="UP000286862">
    <property type="component" value="Unassembled WGS sequence"/>
</dbReference>
<dbReference type="AlphaFoldDB" id="A0A3S3R4P8"/>
<evidence type="ECO:0000256" key="4">
    <source>
        <dbReference type="ARBA" id="ARBA00023136"/>
    </source>
</evidence>
<comment type="caution">
    <text evidence="7">The sequence shown here is derived from an EMBL/GenBank/DDBJ whole genome shotgun (WGS) entry which is preliminary data.</text>
</comment>
<feature type="domain" description="Ammonium transporter AmtB-like" evidence="6">
    <location>
        <begin position="9"/>
        <end position="74"/>
    </location>
</feature>
<keyword evidence="4 5" id="KW-0472">Membrane</keyword>
<evidence type="ECO:0000256" key="5">
    <source>
        <dbReference type="SAM" id="Phobius"/>
    </source>
</evidence>
<name>A0A3S3R4P8_9BACT</name>
<gene>
    <name evidence="7" type="ORF">VT99_13341</name>
</gene>
<keyword evidence="2 5" id="KW-0812">Transmembrane</keyword>
<organism evidence="7 8">
    <name type="scientific">Candidatus Electrothrix marina</name>
    <dbReference type="NCBI Taxonomy" id="1859130"/>
    <lineage>
        <taxon>Bacteria</taxon>
        <taxon>Pseudomonadati</taxon>
        <taxon>Thermodesulfobacteriota</taxon>
        <taxon>Desulfobulbia</taxon>
        <taxon>Desulfobulbales</taxon>
        <taxon>Desulfobulbaceae</taxon>
        <taxon>Candidatus Electrothrix</taxon>
    </lineage>
</organism>
<reference evidence="7 8" key="1">
    <citation type="submission" date="2017-01" db="EMBL/GenBank/DDBJ databases">
        <title>The cable genome- insights into the physiology and evolution of filamentous bacteria capable of sulfide oxidation via long distance electron transfer.</title>
        <authorList>
            <person name="Schreiber L."/>
            <person name="Bjerg J.T."/>
            <person name="Boggild A."/>
            <person name="Van De Vossenberg J."/>
            <person name="Meysman F."/>
            <person name="Nielsen L.P."/>
            <person name="Schramm A."/>
            <person name="Kjeldsen K.U."/>
        </authorList>
    </citation>
    <scope>NUCLEOTIDE SEQUENCE [LARGE SCALE GENOMIC DNA]</scope>
    <source>
        <strain evidence="7">A2</strain>
    </source>
</reference>
<evidence type="ECO:0000259" key="6">
    <source>
        <dbReference type="Pfam" id="PF00909"/>
    </source>
</evidence>
<dbReference type="Gene3D" id="1.10.3430.10">
    <property type="entry name" value="Ammonium transporter AmtB like domains"/>
    <property type="match status" value="1"/>
</dbReference>
<feature type="non-terminal residue" evidence="7">
    <location>
        <position position="1"/>
    </location>
</feature>
<accession>A0A3S3R4P8</accession>
<dbReference type="InterPro" id="IPR024041">
    <property type="entry name" value="NH4_transpt_AmtB-like_dom"/>
</dbReference>